<keyword evidence="1" id="KW-0472">Membrane</keyword>
<dbReference type="Proteomes" id="UP000034108">
    <property type="component" value="Unassembled WGS sequence"/>
</dbReference>
<dbReference type="Gene3D" id="3.30.70.60">
    <property type="match status" value="1"/>
</dbReference>
<proteinExistence type="predicted"/>
<evidence type="ECO:0000256" key="1">
    <source>
        <dbReference type="SAM" id="Phobius"/>
    </source>
</evidence>
<organism evidence="2 3">
    <name type="scientific">Candidatus Magasanikbacteria bacterium GW2011_GWC2_41_17</name>
    <dbReference type="NCBI Taxonomy" id="1619048"/>
    <lineage>
        <taxon>Bacteria</taxon>
        <taxon>Candidatus Magasanikiibacteriota</taxon>
    </lineage>
</organism>
<dbReference type="AlphaFoldDB" id="A0A0G0VGG0"/>
<comment type="caution">
    <text evidence="2">The sequence shown here is derived from an EMBL/GenBank/DDBJ whole genome shotgun (WGS) entry which is preliminary data.</text>
</comment>
<sequence>MFQTHEKKLIYITLGILLFFFLVSFLVIYPQYKSIQKMNNYILELRTSLELKYEKVRYLHKSQNILALAKQITTELKSSFIKNGEEISFIAYLEDLADKFSIKQKINIARADKTKNQDIDKIDLQIDAQGGFVNLLSYLIALEHSDYLISISEINLSRDSSFLINMTLKAEVYVQN</sequence>
<name>A0A0G0VGG0_9BACT</name>
<keyword evidence="1" id="KW-1133">Transmembrane helix</keyword>
<dbReference type="EMBL" id="LCAV01000002">
    <property type="protein sequence ID" value="KKR99898.1"/>
    <property type="molecule type" value="Genomic_DNA"/>
</dbReference>
<accession>A0A0G0VGG0</accession>
<keyword evidence="1" id="KW-0812">Transmembrane</keyword>
<gene>
    <name evidence="2" type="ORF">UU49_C0002G0012</name>
</gene>
<evidence type="ECO:0000313" key="2">
    <source>
        <dbReference type="EMBL" id="KKR99898.1"/>
    </source>
</evidence>
<dbReference type="InterPro" id="IPR014717">
    <property type="entry name" value="Transl_elong_EF1B/ribsomal_bS6"/>
</dbReference>
<feature type="transmembrane region" description="Helical" evidence="1">
    <location>
        <begin position="9"/>
        <end position="29"/>
    </location>
</feature>
<dbReference type="STRING" id="1619048.UU49_C0002G0012"/>
<reference evidence="2 3" key="1">
    <citation type="journal article" date="2015" name="Nature">
        <title>rRNA introns, odd ribosomes, and small enigmatic genomes across a large radiation of phyla.</title>
        <authorList>
            <person name="Brown C.T."/>
            <person name="Hug L.A."/>
            <person name="Thomas B.C."/>
            <person name="Sharon I."/>
            <person name="Castelle C.J."/>
            <person name="Singh A."/>
            <person name="Wilkins M.J."/>
            <person name="Williams K.H."/>
            <person name="Banfield J.F."/>
        </authorList>
    </citation>
    <scope>NUCLEOTIDE SEQUENCE [LARGE SCALE GENOMIC DNA]</scope>
</reference>
<protein>
    <submittedName>
        <fullName evidence="2">Uncharacterized protein</fullName>
    </submittedName>
</protein>
<evidence type="ECO:0000313" key="3">
    <source>
        <dbReference type="Proteomes" id="UP000034108"/>
    </source>
</evidence>